<proteinExistence type="predicted"/>
<dbReference type="InterPro" id="IPR057815">
    <property type="entry name" value="C2CD5_C"/>
</dbReference>
<dbReference type="PANTHER" id="PTHR37412:SF2">
    <property type="entry name" value="C2 DOMAIN-CONTAINING PROTEIN 5"/>
    <property type="match status" value="1"/>
</dbReference>
<dbReference type="GO" id="GO:0005544">
    <property type="term" value="F:calcium-dependent phospholipid binding"/>
    <property type="evidence" value="ECO:0007669"/>
    <property type="project" value="InterPro"/>
</dbReference>
<feature type="compositionally biased region" description="Low complexity" evidence="1">
    <location>
        <begin position="622"/>
        <end position="633"/>
    </location>
</feature>
<dbReference type="GO" id="GO:0010828">
    <property type="term" value="P:positive regulation of D-glucose transmembrane transport"/>
    <property type="evidence" value="ECO:0007669"/>
    <property type="project" value="TreeGrafter"/>
</dbReference>
<name>A0A0M9A0K4_9HYME</name>
<dbReference type="PANTHER" id="PTHR37412">
    <property type="entry name" value="C2 DOMAIN-CONTAINING PROTEIN 5"/>
    <property type="match status" value="1"/>
</dbReference>
<dbReference type="Gene3D" id="2.60.40.150">
    <property type="entry name" value="C2 domain"/>
    <property type="match status" value="1"/>
</dbReference>
<feature type="compositionally biased region" description="Polar residues" evidence="1">
    <location>
        <begin position="492"/>
        <end position="506"/>
    </location>
</feature>
<keyword evidence="4" id="KW-1185">Reference proteome</keyword>
<dbReference type="InterPro" id="IPR056431">
    <property type="entry name" value="C2CD5_YbjQ-rel_dom"/>
</dbReference>
<feature type="region of interest" description="Disordered" evidence="1">
    <location>
        <begin position="1007"/>
        <end position="1038"/>
    </location>
</feature>
<dbReference type="InterPro" id="IPR037785">
    <property type="entry name" value="C2_C2CD5"/>
</dbReference>
<dbReference type="Pfam" id="PF23128">
    <property type="entry name" value="YbjQ_4"/>
    <property type="match status" value="1"/>
</dbReference>
<feature type="region of interest" description="Disordered" evidence="1">
    <location>
        <begin position="617"/>
        <end position="638"/>
    </location>
</feature>
<dbReference type="InterPro" id="IPR056430">
    <property type="entry name" value="C2CD5_YbjQ-like_dom"/>
</dbReference>
<dbReference type="Pfam" id="PF23028">
    <property type="entry name" value="YbjQ_3"/>
    <property type="match status" value="1"/>
</dbReference>
<feature type="region of interest" description="Disordered" evidence="1">
    <location>
        <begin position="447"/>
        <end position="506"/>
    </location>
</feature>
<dbReference type="PROSITE" id="PS50004">
    <property type="entry name" value="C2"/>
    <property type="match status" value="1"/>
</dbReference>
<sequence length="1653" mass="185084">MPGKIKVKILAGRNLPVMDRSGDTTDAYVELKFGNITFKTDVCRKSLNPQWNSEWYRFEVDDSELQDEPLQIRLMDHDTYSANDAIGKVYINLNPLLLPGVPPTVKNIWTLEAAMNTNAGSQGGSVMTGWIPVYDTMHGIRGEVNIIVKVELFSDFNKFRQSSCGVQFFYSPNIPHGYHTQSIHGFVEELVVSDDPEYKWIDKIRTPRASNEARQTLFFKLSGEVQRKIGLKALDLGGNAVIGYLQNFDLEGESGIVARGIGTAVTLVKLQDTLNFPSDNIEETFFSQHKAQKEGTRLDENVPLYPVSPSAHILDYPLLTSTQVMHAKDTLSHRSKVSRNHRRVVTKTECPCRKVTATEKSRLKPAVVSYPSLTESIVQDASVRMMLALEDERGESKNILDVRRNLRRFFNTVEVESKVTKAANKDKTKEGVAALLIKSIHNVPLEDVKEDHHHEASIALPSSNKEYEKENKDDSAGNVKEQTKKKYDSSFEENTPSSNDFSNESSIDSAGYNILNDSKFSTDEELGVIDQFKKLRRADTFPPLRGRSMEARLQRTDSDTRPLREQSASLLAKYLSLNQILTFNFEFPTSSEVEKDLPQTAEESAKAKVRLNESLKSREALQSQPSSDNSQDDFNLPLATSTPVETRSLPFSDGQTSNSIVDVVKKLTVLVTDAERSNEISVIEEYSDVESKDKITIQKRMMDKDQRFPSVIEELDENTLRDSFKDKQRTERLEEHNVLKSTLSIQSLPLSLHQLSQLPGAESSGKLVGLNSKLTPETMSKVSSSIESLLQSSGNEIFDVIHKNRQRRMLDLIRIIDTKMMAHPPCHNNNNNDHFRRKRLKTSFFKDSPLNESMSTLRTLDTSSYNSSLESIATHDAPIQSHLCRTTESFHSSSNFITKRSTVDPFKSNSDTIEMTRLKTNDTNHSISSTPVDHAVHESHSIFSISKTLDENELTNITNTANMTYNSCVPPPSSDHRQQDEASLSPSYPLPAVSPVVSKVCQLPATKAQPTASLHRRSSDSDLSVTPKGNSFGTNDRSMTGLLRTSTAVIRTMNQDAFEMLEYPFITMQQYPPGFILHIGGLVSSRSVKLLERISNLEEPESRDAWWKEVRMEVRSHARALACNVVIGYKEETSICDDVCVLNAYGTAAVINLHSSSQDTDSVFISKAQDHEREIQFQSKCSLCHLPYNEASVPFRVNVSKCAICKRARVPDVMFTTIELPENVLTTGRGCIIQATACKAKKDLRGELNAKEISDCLPFLEYELHSLLLNKLKVKGMNAIFGLKLQVSVGERLIIGMAVGTAVFLTALPTPSIPQIASGNSWHKEEQLAEIQKTLVETVKQNREFYRLKPVGDVENGRVTTSDTDESDDDLPDLDFSVGPRDTCVLEVDDIEDMDRISLLMDDRPPEDFHVSVYFKLRRMIPCALCDMQFKLALPEPDEIQFTVIGMALGLGDPVKMNKSKKKPITHSMSKDQVKKQDDSDMIFNLDVDHAEVSSDNVSSSNLNSTTLVHAPSLRSRTRSPLRSKVYITRRHKHVPLKGRYGVDITPLSYLPGGRIERYLGNLNFFFIRESTSIRENGGLSGFTHSFVMEVLAIVRAHITALGGNAMVAFFMTKCVLLHSPHKNQGQCLINVGGDVVSVSYFADEKHCGITNC</sequence>
<dbReference type="InterPro" id="IPR038983">
    <property type="entry name" value="C2CD5"/>
</dbReference>
<organism evidence="3 4">
    <name type="scientific">Melipona quadrifasciata</name>
    <dbReference type="NCBI Taxonomy" id="166423"/>
    <lineage>
        <taxon>Eukaryota</taxon>
        <taxon>Metazoa</taxon>
        <taxon>Ecdysozoa</taxon>
        <taxon>Arthropoda</taxon>
        <taxon>Hexapoda</taxon>
        <taxon>Insecta</taxon>
        <taxon>Pterygota</taxon>
        <taxon>Neoptera</taxon>
        <taxon>Endopterygota</taxon>
        <taxon>Hymenoptera</taxon>
        <taxon>Apocrita</taxon>
        <taxon>Aculeata</taxon>
        <taxon>Apoidea</taxon>
        <taxon>Anthophila</taxon>
        <taxon>Apidae</taxon>
        <taxon>Melipona</taxon>
    </lineage>
</organism>
<dbReference type="STRING" id="166423.A0A0M9A0K4"/>
<dbReference type="GO" id="GO:0031340">
    <property type="term" value="P:positive regulation of vesicle fusion"/>
    <property type="evidence" value="ECO:0007669"/>
    <property type="project" value="TreeGrafter"/>
</dbReference>
<dbReference type="Pfam" id="PF00168">
    <property type="entry name" value="C2"/>
    <property type="match status" value="1"/>
</dbReference>
<reference evidence="3 4" key="1">
    <citation type="submission" date="2015-07" db="EMBL/GenBank/DDBJ databases">
        <title>The genome of Melipona quadrifasciata.</title>
        <authorList>
            <person name="Pan H."/>
            <person name="Kapheim K."/>
        </authorList>
    </citation>
    <scope>NUCLEOTIDE SEQUENCE [LARGE SCALE GENOMIC DNA]</scope>
    <source>
        <strain evidence="3">0111107301</strain>
        <tissue evidence="3">Whole body</tissue>
    </source>
</reference>
<feature type="region of interest" description="Disordered" evidence="1">
    <location>
        <begin position="967"/>
        <end position="986"/>
    </location>
</feature>
<protein>
    <recommendedName>
        <fullName evidence="2">C2 domain-containing protein</fullName>
    </recommendedName>
</protein>
<evidence type="ECO:0000256" key="1">
    <source>
        <dbReference type="SAM" id="MobiDB-lite"/>
    </source>
</evidence>
<dbReference type="SMART" id="SM00239">
    <property type="entry name" value="C2"/>
    <property type="match status" value="1"/>
</dbReference>
<feature type="region of interest" description="Disordered" evidence="1">
    <location>
        <begin position="1458"/>
        <end position="1477"/>
    </location>
</feature>
<dbReference type="OrthoDB" id="419768at2759"/>
<accession>A0A0M9A0K4</accession>
<dbReference type="InterPro" id="IPR000008">
    <property type="entry name" value="C2_dom"/>
</dbReference>
<feature type="domain" description="C2" evidence="2">
    <location>
        <begin position="1"/>
        <end position="106"/>
    </location>
</feature>
<dbReference type="GO" id="GO:0005509">
    <property type="term" value="F:calcium ion binding"/>
    <property type="evidence" value="ECO:0007669"/>
    <property type="project" value="TreeGrafter"/>
</dbReference>
<dbReference type="CDD" id="cd08688">
    <property type="entry name" value="C2_KIAA0528-like"/>
    <property type="match status" value="1"/>
</dbReference>
<dbReference type="GO" id="GO:0065002">
    <property type="term" value="P:intracellular protein transmembrane transport"/>
    <property type="evidence" value="ECO:0007669"/>
    <property type="project" value="TreeGrafter"/>
</dbReference>
<dbReference type="InterPro" id="IPR035892">
    <property type="entry name" value="C2_domain_sf"/>
</dbReference>
<dbReference type="Pfam" id="PF23025">
    <property type="entry name" value="YbjQ_2"/>
    <property type="match status" value="3"/>
</dbReference>
<dbReference type="GO" id="GO:0090314">
    <property type="term" value="P:positive regulation of protein targeting to membrane"/>
    <property type="evidence" value="ECO:0007669"/>
    <property type="project" value="TreeGrafter"/>
</dbReference>
<dbReference type="SUPFAM" id="SSF49562">
    <property type="entry name" value="C2 domain (Calcium/lipid-binding domain, CaLB)"/>
    <property type="match status" value="1"/>
</dbReference>
<feature type="compositionally biased region" description="Polar residues" evidence="1">
    <location>
        <begin position="1027"/>
        <end position="1038"/>
    </location>
</feature>
<evidence type="ECO:0000313" key="3">
    <source>
        <dbReference type="EMBL" id="KOX74890.1"/>
    </source>
</evidence>
<gene>
    <name evidence="3" type="ORF">WN51_13451</name>
</gene>
<dbReference type="EMBL" id="KQ435776">
    <property type="protein sequence ID" value="KOX74890.1"/>
    <property type="molecule type" value="Genomic_DNA"/>
</dbReference>
<feature type="compositionally biased region" description="Basic and acidic residues" evidence="1">
    <location>
        <begin position="447"/>
        <end position="456"/>
    </location>
</feature>
<evidence type="ECO:0000313" key="4">
    <source>
        <dbReference type="Proteomes" id="UP000053105"/>
    </source>
</evidence>
<feature type="compositionally biased region" description="Basic and acidic residues" evidence="1">
    <location>
        <begin position="465"/>
        <end position="489"/>
    </location>
</feature>
<dbReference type="GO" id="GO:0072659">
    <property type="term" value="P:protein localization to plasma membrane"/>
    <property type="evidence" value="ECO:0007669"/>
    <property type="project" value="TreeGrafter"/>
</dbReference>
<evidence type="ECO:0000259" key="2">
    <source>
        <dbReference type="PROSITE" id="PS50004"/>
    </source>
</evidence>
<dbReference type="Proteomes" id="UP000053105">
    <property type="component" value="Unassembled WGS sequence"/>
</dbReference>
<dbReference type="GO" id="GO:0005886">
    <property type="term" value="C:plasma membrane"/>
    <property type="evidence" value="ECO:0007669"/>
    <property type="project" value="TreeGrafter"/>
</dbReference>